<evidence type="ECO:0000313" key="6">
    <source>
        <dbReference type="Proteomes" id="UP000006334"/>
    </source>
</evidence>
<sequence>MKSLIIFLIGFLPVFANAEFDIKKLNAVTNSPDYLQGKFIQQKYLQDFDMSIESNGTFHYSKNERVHWQTLEPIENLVVMTPNSIVSSQGNTQVMSLQADTNPVVTLLSDLFFSVLTSQWQNLETYFSLTGEVNGQVWKVQLIPKDATLAQAITRVELQGEKHLKFLKFFESNGDYTEIKFIELSQTK</sequence>
<name>K6Y8Z7_9ALTE</name>
<dbReference type="EMBL" id="BAEN01000015">
    <property type="protein sequence ID" value="GAC13133.1"/>
    <property type="molecule type" value="Genomic_DNA"/>
</dbReference>
<dbReference type="SUPFAM" id="SSF89392">
    <property type="entry name" value="Prokaryotic lipoproteins and lipoprotein localization factors"/>
    <property type="match status" value="1"/>
</dbReference>
<proteinExistence type="predicted"/>
<keyword evidence="4" id="KW-0653">Protein transport</keyword>
<reference evidence="5 6" key="1">
    <citation type="journal article" date="2017" name="Antonie Van Leeuwenhoek">
        <title>Rhizobium rhizosphaerae sp. nov., a novel species isolated from rice rhizosphere.</title>
        <authorList>
            <person name="Zhao J.J."/>
            <person name="Zhang J."/>
            <person name="Zhang R.J."/>
            <person name="Zhang C.W."/>
            <person name="Yin H.Q."/>
            <person name="Zhang X.X."/>
        </authorList>
    </citation>
    <scope>NUCLEOTIDE SEQUENCE [LARGE SCALE GENOMIC DNA]</scope>
    <source>
        <strain evidence="5 6">E3</strain>
    </source>
</reference>
<keyword evidence="6" id="KW-1185">Reference proteome</keyword>
<evidence type="ECO:0000256" key="1">
    <source>
        <dbReference type="ARBA" id="ARBA00011245"/>
    </source>
</evidence>
<dbReference type="GO" id="GO:0015031">
    <property type="term" value="P:protein transport"/>
    <property type="evidence" value="ECO:0007669"/>
    <property type="project" value="UniProtKB-KW"/>
</dbReference>
<evidence type="ECO:0000313" key="5">
    <source>
        <dbReference type="EMBL" id="GAC13133.1"/>
    </source>
</evidence>
<comment type="subunit">
    <text evidence="1">Monomer.</text>
</comment>
<comment type="caution">
    <text evidence="5">The sequence shown here is derived from an EMBL/GenBank/DDBJ whole genome shotgun (WGS) entry which is preliminary data.</text>
</comment>
<dbReference type="Gene3D" id="2.50.20.10">
    <property type="entry name" value="Lipoprotein localisation LolA/LolB/LppX"/>
    <property type="match status" value="1"/>
</dbReference>
<dbReference type="CDD" id="cd16325">
    <property type="entry name" value="LolA"/>
    <property type="match status" value="1"/>
</dbReference>
<accession>K6Y8Z7</accession>
<evidence type="ECO:0000256" key="2">
    <source>
        <dbReference type="ARBA" id="ARBA00022448"/>
    </source>
</evidence>
<dbReference type="Proteomes" id="UP000006334">
    <property type="component" value="Unassembled WGS sequence"/>
</dbReference>
<dbReference type="InterPro" id="IPR029046">
    <property type="entry name" value="LolA/LolB/LppX"/>
</dbReference>
<dbReference type="OrthoDB" id="6372173at2"/>
<dbReference type="InterPro" id="IPR004564">
    <property type="entry name" value="OM_lipoprot_carrier_LolA-like"/>
</dbReference>
<organism evidence="5 6">
    <name type="scientific">Aliiglaciecola lipolytica E3</name>
    <dbReference type="NCBI Taxonomy" id="1127673"/>
    <lineage>
        <taxon>Bacteria</taxon>
        <taxon>Pseudomonadati</taxon>
        <taxon>Pseudomonadota</taxon>
        <taxon>Gammaproteobacteria</taxon>
        <taxon>Alteromonadales</taxon>
        <taxon>Alteromonadaceae</taxon>
        <taxon>Aliiglaciecola</taxon>
    </lineage>
</organism>
<keyword evidence="3" id="KW-0732">Signal</keyword>
<dbReference type="Pfam" id="PF03548">
    <property type="entry name" value="LolA"/>
    <property type="match status" value="1"/>
</dbReference>
<dbReference type="eggNOG" id="COG2834">
    <property type="taxonomic scope" value="Bacteria"/>
</dbReference>
<evidence type="ECO:0008006" key="7">
    <source>
        <dbReference type="Google" id="ProtNLM"/>
    </source>
</evidence>
<gene>
    <name evidence="5" type="ORF">GLIP_0487</name>
</gene>
<protein>
    <recommendedName>
        <fullName evidence="7">Outer membrane lipoprotein carrier protein LolA</fullName>
    </recommendedName>
</protein>
<keyword evidence="2" id="KW-0813">Transport</keyword>
<dbReference type="STRING" id="1127673.GLIP_0487"/>
<dbReference type="RefSeq" id="WP_008842953.1">
    <property type="nucleotide sequence ID" value="NZ_BAEN01000015.1"/>
</dbReference>
<dbReference type="AlphaFoldDB" id="K6Y8Z7"/>
<evidence type="ECO:0000256" key="3">
    <source>
        <dbReference type="ARBA" id="ARBA00022729"/>
    </source>
</evidence>
<evidence type="ECO:0000256" key="4">
    <source>
        <dbReference type="ARBA" id="ARBA00022927"/>
    </source>
</evidence>